<organism evidence="2 3">
    <name type="scientific">Thioalkalivibrio halophilus</name>
    <dbReference type="NCBI Taxonomy" id="252474"/>
    <lineage>
        <taxon>Bacteria</taxon>
        <taxon>Pseudomonadati</taxon>
        <taxon>Pseudomonadota</taxon>
        <taxon>Gammaproteobacteria</taxon>
        <taxon>Chromatiales</taxon>
        <taxon>Ectothiorhodospiraceae</taxon>
        <taxon>Thioalkalivibrio</taxon>
    </lineage>
</organism>
<protein>
    <submittedName>
        <fullName evidence="2">Uncharacterized protein</fullName>
    </submittedName>
</protein>
<reference evidence="2 3" key="1">
    <citation type="submission" date="2017-02" db="EMBL/GenBank/DDBJ databases">
        <title>Genomic diversity within the haloalkaliphilic genus Thioalkalivibrio.</title>
        <authorList>
            <person name="Ahn A.-C."/>
            <person name="Meier-Kolthoff J."/>
            <person name="Overmars L."/>
            <person name="Richter M."/>
            <person name="Woyke T."/>
            <person name="Sorokin D.Y."/>
            <person name="Muyzer G."/>
        </authorList>
    </citation>
    <scope>NUCLEOTIDE SEQUENCE [LARGE SCALE GENOMIC DNA]</scope>
    <source>
        <strain evidence="2 3">HL17</strain>
    </source>
</reference>
<dbReference type="OrthoDB" id="7029557at2"/>
<keyword evidence="3" id="KW-1185">Reference proteome</keyword>
<evidence type="ECO:0000313" key="2">
    <source>
        <dbReference type="EMBL" id="OOC10383.1"/>
    </source>
</evidence>
<dbReference type="EMBL" id="MUZR01000017">
    <property type="protein sequence ID" value="OOC10383.1"/>
    <property type="molecule type" value="Genomic_DNA"/>
</dbReference>
<keyword evidence="1" id="KW-0472">Membrane</keyword>
<keyword evidence="1" id="KW-1133">Transmembrane helix</keyword>
<feature type="transmembrane region" description="Helical" evidence="1">
    <location>
        <begin position="12"/>
        <end position="34"/>
    </location>
</feature>
<feature type="transmembrane region" description="Helical" evidence="1">
    <location>
        <begin position="83"/>
        <end position="108"/>
    </location>
</feature>
<name>A0A1V2ZZW6_9GAMM</name>
<feature type="transmembrane region" description="Helical" evidence="1">
    <location>
        <begin position="49"/>
        <end position="71"/>
    </location>
</feature>
<evidence type="ECO:0000256" key="1">
    <source>
        <dbReference type="SAM" id="Phobius"/>
    </source>
</evidence>
<proteinExistence type="predicted"/>
<comment type="caution">
    <text evidence="2">The sequence shown here is derived from an EMBL/GenBank/DDBJ whole genome shotgun (WGS) entry which is preliminary data.</text>
</comment>
<gene>
    <name evidence="2" type="ORF">B1A74_06205</name>
</gene>
<sequence length="109" mass="11267">MPEQRQSGPGIGSFVVSATCAVLMFLLLVVAGMLELSTPGGLDEESAEAMLIGMFMFLLMGGLLVGLGLGIGGLLQRERRKTFAILGTVLAAGTLLLTIGILLLGMMLA</sequence>
<dbReference type="AlphaFoldDB" id="A0A1V2ZZW6"/>
<keyword evidence="1" id="KW-0812">Transmembrane</keyword>
<dbReference type="Proteomes" id="UP000189177">
    <property type="component" value="Unassembled WGS sequence"/>
</dbReference>
<evidence type="ECO:0000313" key="3">
    <source>
        <dbReference type="Proteomes" id="UP000189177"/>
    </source>
</evidence>
<accession>A0A1V2ZZW6</accession>